<feature type="non-terminal residue" evidence="3">
    <location>
        <position position="391"/>
    </location>
</feature>
<evidence type="ECO:0000256" key="1">
    <source>
        <dbReference type="ARBA" id="ARBA00023002"/>
    </source>
</evidence>
<feature type="domain" description="Alcohol dehydrogenase-like N-terminal" evidence="2">
    <location>
        <begin position="269"/>
        <end position="349"/>
    </location>
</feature>
<dbReference type="Pfam" id="PF08240">
    <property type="entry name" value="ADH_N"/>
    <property type="match status" value="1"/>
</dbReference>
<dbReference type="GO" id="GO:0016491">
    <property type="term" value="F:oxidoreductase activity"/>
    <property type="evidence" value="ECO:0007669"/>
    <property type="project" value="UniProtKB-KW"/>
</dbReference>
<protein>
    <recommendedName>
        <fullName evidence="2">Alcohol dehydrogenase-like N-terminal domain-containing protein</fullName>
    </recommendedName>
</protein>
<dbReference type="SUPFAM" id="SSF50129">
    <property type="entry name" value="GroES-like"/>
    <property type="match status" value="1"/>
</dbReference>
<evidence type="ECO:0000313" key="3">
    <source>
        <dbReference type="EMBL" id="KAK2716808.1"/>
    </source>
</evidence>
<gene>
    <name evidence="3" type="ORF">QYM36_007077</name>
</gene>
<name>A0AA88HXA5_ARTSF</name>
<dbReference type="Gene3D" id="3.90.180.10">
    <property type="entry name" value="Medium-chain alcohol dehydrogenases, catalytic domain"/>
    <property type="match status" value="1"/>
</dbReference>
<dbReference type="AlphaFoldDB" id="A0AA88HXA5"/>
<sequence>MVDTESRLLSQTTLLENRQNDVSERLSNTTEAIIELRKTFSQKMKALEESQIYSKTPVSAKQSLFVASSMCTAKTTTTANRGQSLIIYGPLIFIIEQFSAIAFVTTRVTDLNDSESTSDDNLDRKLKDTTLSLKNQMSNLRSQNEAELLNLTIYVDDRINIISRTVETKLSSNVLLVRESMYNTSKAFIDDLELGDEVLRQVVANTSNSVALMSGQDMVKTRLIEELRSNGRRHDVILQNLSKQVQDLQHTMQDQMQVETREFNALLADDEVIVRVEACGVNFADIYTRLGLMPDISLPTVIGLEASGVIEAVGPRVLDLKVGDRVLIHTGNHGLFQEKLKVQSRFCTVLPPGIGLQEALVLCINYLTAYFSLLKVGNLREGESVLITSAG</sequence>
<dbReference type="InterPro" id="IPR013154">
    <property type="entry name" value="ADH-like_N"/>
</dbReference>
<organism evidence="3 4">
    <name type="scientific">Artemia franciscana</name>
    <name type="common">Brine shrimp</name>
    <name type="synonym">Artemia sanfranciscana</name>
    <dbReference type="NCBI Taxonomy" id="6661"/>
    <lineage>
        <taxon>Eukaryota</taxon>
        <taxon>Metazoa</taxon>
        <taxon>Ecdysozoa</taxon>
        <taxon>Arthropoda</taxon>
        <taxon>Crustacea</taxon>
        <taxon>Branchiopoda</taxon>
        <taxon>Anostraca</taxon>
        <taxon>Artemiidae</taxon>
        <taxon>Artemia</taxon>
    </lineage>
</organism>
<comment type="caution">
    <text evidence="3">The sequence shown here is derived from an EMBL/GenBank/DDBJ whole genome shotgun (WGS) entry which is preliminary data.</text>
</comment>
<evidence type="ECO:0000259" key="2">
    <source>
        <dbReference type="Pfam" id="PF08240"/>
    </source>
</evidence>
<dbReference type="Proteomes" id="UP001187531">
    <property type="component" value="Unassembled WGS sequence"/>
</dbReference>
<dbReference type="InterPro" id="IPR011032">
    <property type="entry name" value="GroES-like_sf"/>
</dbReference>
<evidence type="ECO:0000313" key="4">
    <source>
        <dbReference type="Proteomes" id="UP001187531"/>
    </source>
</evidence>
<dbReference type="InterPro" id="IPR052100">
    <property type="entry name" value="SV-ATPase_mito-regulator"/>
</dbReference>
<dbReference type="Gene3D" id="3.40.50.720">
    <property type="entry name" value="NAD(P)-binding Rossmann-like Domain"/>
    <property type="match status" value="1"/>
</dbReference>
<accession>A0AA88HXA5</accession>
<proteinExistence type="predicted"/>
<dbReference type="PANTHER" id="PTHR44054:SF1">
    <property type="entry name" value="SYNAPTIC VESICLE MEMBRANE PROTEIN VAT-1 HOMOLOG"/>
    <property type="match status" value="1"/>
</dbReference>
<keyword evidence="4" id="KW-1185">Reference proteome</keyword>
<keyword evidence="1" id="KW-0560">Oxidoreductase</keyword>
<dbReference type="EMBL" id="JAVRJZ010000011">
    <property type="protein sequence ID" value="KAK2716808.1"/>
    <property type="molecule type" value="Genomic_DNA"/>
</dbReference>
<reference evidence="3" key="1">
    <citation type="submission" date="2023-07" db="EMBL/GenBank/DDBJ databases">
        <title>Chromosome-level genome assembly of Artemia franciscana.</title>
        <authorList>
            <person name="Jo E."/>
        </authorList>
    </citation>
    <scope>NUCLEOTIDE SEQUENCE</scope>
    <source>
        <tissue evidence="3">Whole body</tissue>
    </source>
</reference>
<dbReference type="PANTHER" id="PTHR44054">
    <property type="entry name" value="SYNAPTIC VESICLE MEMBRANE PROTEIN VAT-1 HOMOLOG-LIKE"/>
    <property type="match status" value="1"/>
</dbReference>